<dbReference type="RefSeq" id="XP_009220200.1">
    <property type="nucleotide sequence ID" value="XM_009221936.1"/>
</dbReference>
<accession>J3NS99</accession>
<dbReference type="VEuPathDB" id="FungiDB:GGTG_04144"/>
<dbReference type="AlphaFoldDB" id="J3NS99"/>
<evidence type="ECO:0000259" key="1">
    <source>
        <dbReference type="Pfam" id="PF22903"/>
    </source>
</evidence>
<reference evidence="2" key="2">
    <citation type="submission" date="2010-07" db="EMBL/GenBank/DDBJ databases">
        <authorList>
            <consortium name="The Broad Institute Genome Sequencing Platform"/>
            <consortium name="Broad Institute Genome Sequencing Center for Infectious Disease"/>
            <person name="Ma L.-J."/>
            <person name="Dead R."/>
            <person name="Young S."/>
            <person name="Zeng Q."/>
            <person name="Koehrsen M."/>
            <person name="Alvarado L."/>
            <person name="Berlin A."/>
            <person name="Chapman S.B."/>
            <person name="Chen Z."/>
            <person name="Freedman E."/>
            <person name="Gellesch M."/>
            <person name="Goldberg J."/>
            <person name="Griggs A."/>
            <person name="Gujja S."/>
            <person name="Heilman E.R."/>
            <person name="Heiman D."/>
            <person name="Hepburn T."/>
            <person name="Howarth C."/>
            <person name="Jen D."/>
            <person name="Larson L."/>
            <person name="Mehta T."/>
            <person name="Neiman D."/>
            <person name="Pearson M."/>
            <person name="Roberts A."/>
            <person name="Saif S."/>
            <person name="Shea T."/>
            <person name="Shenoy N."/>
            <person name="Sisk P."/>
            <person name="Stolte C."/>
            <person name="Sykes S."/>
            <person name="Walk T."/>
            <person name="White J."/>
            <person name="Yandava C."/>
            <person name="Haas B."/>
            <person name="Nusbaum C."/>
            <person name="Birren B."/>
        </authorList>
    </citation>
    <scope>NUCLEOTIDE SEQUENCE</scope>
    <source>
        <strain evidence="2">R3-111a-1</strain>
    </source>
</reference>
<reference evidence="2" key="3">
    <citation type="submission" date="2010-09" db="EMBL/GenBank/DDBJ databases">
        <title>Annotation of Gaeumannomyces graminis var. tritici R3-111a-1.</title>
        <authorList>
            <consortium name="The Broad Institute Genome Sequencing Platform"/>
            <person name="Ma L.-J."/>
            <person name="Dead R."/>
            <person name="Young S.K."/>
            <person name="Zeng Q."/>
            <person name="Gargeya S."/>
            <person name="Fitzgerald M."/>
            <person name="Haas B."/>
            <person name="Abouelleil A."/>
            <person name="Alvarado L."/>
            <person name="Arachchi H.M."/>
            <person name="Berlin A."/>
            <person name="Brown A."/>
            <person name="Chapman S.B."/>
            <person name="Chen Z."/>
            <person name="Dunbar C."/>
            <person name="Freedman E."/>
            <person name="Gearin G."/>
            <person name="Gellesch M."/>
            <person name="Goldberg J."/>
            <person name="Griggs A."/>
            <person name="Gujja S."/>
            <person name="Heiman D."/>
            <person name="Howarth C."/>
            <person name="Larson L."/>
            <person name="Lui A."/>
            <person name="MacDonald P.J.P."/>
            <person name="Mehta T."/>
            <person name="Montmayeur A."/>
            <person name="Murphy C."/>
            <person name="Neiman D."/>
            <person name="Pearson M."/>
            <person name="Priest M."/>
            <person name="Roberts A."/>
            <person name="Saif S."/>
            <person name="Shea T."/>
            <person name="Shenoy N."/>
            <person name="Sisk P."/>
            <person name="Stolte C."/>
            <person name="Sykes S."/>
            <person name="Yandava C."/>
            <person name="Wortman J."/>
            <person name="Nusbaum C."/>
            <person name="Birren B."/>
        </authorList>
    </citation>
    <scope>NUCLEOTIDE SEQUENCE</scope>
    <source>
        <strain evidence="2">R3-111a-1</strain>
    </source>
</reference>
<reference evidence="4" key="1">
    <citation type="submission" date="2010-07" db="EMBL/GenBank/DDBJ databases">
        <title>The genome sequence of Gaeumannomyces graminis var. tritici strain R3-111a-1.</title>
        <authorList>
            <consortium name="The Broad Institute Genome Sequencing Platform"/>
            <person name="Ma L.-J."/>
            <person name="Dead R."/>
            <person name="Young S."/>
            <person name="Zeng Q."/>
            <person name="Koehrsen M."/>
            <person name="Alvarado L."/>
            <person name="Berlin A."/>
            <person name="Chapman S.B."/>
            <person name="Chen Z."/>
            <person name="Freedman E."/>
            <person name="Gellesch M."/>
            <person name="Goldberg J."/>
            <person name="Griggs A."/>
            <person name="Gujja S."/>
            <person name="Heilman E.R."/>
            <person name="Heiman D."/>
            <person name="Hepburn T."/>
            <person name="Howarth C."/>
            <person name="Jen D."/>
            <person name="Larson L."/>
            <person name="Mehta T."/>
            <person name="Neiman D."/>
            <person name="Pearson M."/>
            <person name="Roberts A."/>
            <person name="Saif S."/>
            <person name="Shea T."/>
            <person name="Shenoy N."/>
            <person name="Sisk P."/>
            <person name="Stolte C."/>
            <person name="Sykes S."/>
            <person name="Walk T."/>
            <person name="White J."/>
            <person name="Yandava C."/>
            <person name="Haas B."/>
            <person name="Nusbaum C."/>
            <person name="Birren B."/>
        </authorList>
    </citation>
    <scope>NUCLEOTIDE SEQUENCE [LARGE SCALE GENOMIC DNA]</scope>
    <source>
        <strain evidence="4">R3-111a-1</strain>
    </source>
</reference>
<dbReference type="STRING" id="644352.J3NS99"/>
<dbReference type="GeneID" id="20344602"/>
<gene>
    <name evidence="3" type="primary">20344602</name>
    <name evidence="2" type="ORF">GGTG_04144</name>
</gene>
<evidence type="ECO:0000313" key="3">
    <source>
        <dbReference type="EnsemblFungi" id="EJT79055"/>
    </source>
</evidence>
<sequence length="217" mass="23855">MEQLGPVFHVTKDLKYAQFGFDSWRAKGTYKLSATTPAAHADGPVWDPEGGGGDAADVAAGELEPTELSPGLYYSVPVAGGEVEVDLTTSGRKLSFRGRGGSARLWAKDGWLKVAERWTAIRVWASPYTFTYWEVVSRGASHWGKTFVSGHLFHNDRLVVGTRLGNASATDDHILITPNYGGEIHGRFDDKNTGYTLEFGSPGRGRTRRFEMQHTMM</sequence>
<name>J3NS99_GAET3</name>
<reference evidence="3" key="5">
    <citation type="submission" date="2018-04" db="UniProtKB">
        <authorList>
            <consortium name="EnsemblFungi"/>
        </authorList>
    </citation>
    <scope>IDENTIFICATION</scope>
    <source>
        <strain evidence="3">R3-111a-1</strain>
    </source>
</reference>
<dbReference type="GO" id="GO:0016853">
    <property type="term" value="F:isomerase activity"/>
    <property type="evidence" value="ECO:0007669"/>
    <property type="project" value="UniProtKB-KW"/>
</dbReference>
<dbReference type="EnsemblFungi" id="EJT79055">
    <property type="protein sequence ID" value="EJT79055"/>
    <property type="gene ID" value="GGTG_04144"/>
</dbReference>
<dbReference type="EMBL" id="GL385396">
    <property type="protein sequence ID" value="EJT79055.1"/>
    <property type="molecule type" value="Genomic_DNA"/>
</dbReference>
<proteinExistence type="predicted"/>
<dbReference type="eggNOG" id="ENOG502SJYF">
    <property type="taxonomic scope" value="Eukaryota"/>
</dbReference>
<reference evidence="3" key="4">
    <citation type="journal article" date="2015" name="G3 (Bethesda)">
        <title>Genome sequences of three phytopathogenic species of the Magnaporthaceae family of fungi.</title>
        <authorList>
            <person name="Okagaki L.H."/>
            <person name="Nunes C.C."/>
            <person name="Sailsbery J."/>
            <person name="Clay B."/>
            <person name="Brown D."/>
            <person name="John T."/>
            <person name="Oh Y."/>
            <person name="Young N."/>
            <person name="Fitzgerald M."/>
            <person name="Haas B.J."/>
            <person name="Zeng Q."/>
            <person name="Young S."/>
            <person name="Adiconis X."/>
            <person name="Fan L."/>
            <person name="Levin J.Z."/>
            <person name="Mitchell T.K."/>
            <person name="Okubara P.A."/>
            <person name="Farman M.L."/>
            <person name="Kohn L.M."/>
            <person name="Birren B."/>
            <person name="Ma L.-J."/>
            <person name="Dean R.A."/>
        </authorList>
    </citation>
    <scope>NUCLEOTIDE SEQUENCE</scope>
    <source>
        <strain evidence="3">R3-111a-1</strain>
    </source>
</reference>
<dbReference type="HOGENOM" id="CLU_1272365_0_0_1"/>
<feature type="domain" description="Diels-Alderase C-terminal" evidence="1">
    <location>
        <begin position="110"/>
        <end position="215"/>
    </location>
</feature>
<keyword evidence="4" id="KW-1185">Reference proteome</keyword>
<organism evidence="2">
    <name type="scientific">Gaeumannomyces tritici (strain R3-111a-1)</name>
    <name type="common">Wheat and barley take-all root rot fungus</name>
    <name type="synonym">Gaeumannomyces graminis var. tritici</name>
    <dbReference type="NCBI Taxonomy" id="644352"/>
    <lineage>
        <taxon>Eukaryota</taxon>
        <taxon>Fungi</taxon>
        <taxon>Dikarya</taxon>
        <taxon>Ascomycota</taxon>
        <taxon>Pezizomycotina</taxon>
        <taxon>Sordariomycetes</taxon>
        <taxon>Sordariomycetidae</taxon>
        <taxon>Magnaporthales</taxon>
        <taxon>Magnaporthaceae</taxon>
        <taxon>Gaeumannomyces</taxon>
    </lineage>
</organism>
<dbReference type="OrthoDB" id="5344254at2759"/>
<dbReference type="Pfam" id="PF22903">
    <property type="entry name" value="DA_C"/>
    <property type="match status" value="1"/>
</dbReference>
<dbReference type="Proteomes" id="UP000006039">
    <property type="component" value="Unassembled WGS sequence"/>
</dbReference>
<evidence type="ECO:0000313" key="2">
    <source>
        <dbReference type="EMBL" id="EJT79055.1"/>
    </source>
</evidence>
<evidence type="ECO:0000313" key="4">
    <source>
        <dbReference type="Proteomes" id="UP000006039"/>
    </source>
</evidence>
<protein>
    <recommendedName>
        <fullName evidence="1">Diels-Alderase C-terminal domain-containing protein</fullName>
    </recommendedName>
</protein>
<dbReference type="InterPro" id="IPR054499">
    <property type="entry name" value="DA_C"/>
</dbReference>